<evidence type="ECO:0008006" key="2">
    <source>
        <dbReference type="Google" id="ProtNLM"/>
    </source>
</evidence>
<reference evidence="1" key="1">
    <citation type="submission" date="2018-05" db="EMBL/GenBank/DDBJ databases">
        <authorList>
            <person name="Lanie J.A."/>
            <person name="Ng W.-L."/>
            <person name="Kazmierczak K.M."/>
            <person name="Andrzejewski T.M."/>
            <person name="Davidsen T.M."/>
            <person name="Wayne K.J."/>
            <person name="Tettelin H."/>
            <person name="Glass J.I."/>
            <person name="Rusch D."/>
            <person name="Podicherti R."/>
            <person name="Tsui H.-C.T."/>
            <person name="Winkler M.E."/>
        </authorList>
    </citation>
    <scope>NUCLEOTIDE SEQUENCE</scope>
</reference>
<dbReference type="AlphaFoldDB" id="A0A382YGZ5"/>
<accession>A0A382YGZ5</accession>
<evidence type="ECO:0000313" key="1">
    <source>
        <dbReference type="EMBL" id="SVD81778.1"/>
    </source>
</evidence>
<organism evidence="1">
    <name type="scientific">marine metagenome</name>
    <dbReference type="NCBI Taxonomy" id="408172"/>
    <lineage>
        <taxon>unclassified sequences</taxon>
        <taxon>metagenomes</taxon>
        <taxon>ecological metagenomes</taxon>
    </lineage>
</organism>
<sequence length="264" mass="30119">PLLLEESYRILQSYGFIGRADIYPVAQPDGTYHVVVDTQDRWTTQFDLGVSFDQGLQLDRLNLTEANLLGRGVRAEVFTRRRREQRTQGFRLQEPRLLGTRTDANLGWGRTRSGNFVELGLNYPFVGEVGRVAMRQIYDRRDRVFTYSAGDDPDFTNVLLPYRDEWAEVSMAGRLGRPGNLTLLGLGLTRERIVFRRFPNELEVAIDNDFGNTMAATSQVQDLISGQTRARSTTRVNLMIGQRNLRFERVLGLDALDGAQDLWL</sequence>
<feature type="non-terminal residue" evidence="1">
    <location>
        <position position="264"/>
    </location>
</feature>
<gene>
    <name evidence="1" type="ORF">METZ01_LOCUS434632</name>
</gene>
<feature type="non-terminal residue" evidence="1">
    <location>
        <position position="1"/>
    </location>
</feature>
<name>A0A382YGZ5_9ZZZZ</name>
<protein>
    <recommendedName>
        <fullName evidence="2">Bacterial surface antigen (D15) domain-containing protein</fullName>
    </recommendedName>
</protein>
<proteinExistence type="predicted"/>
<dbReference type="EMBL" id="UINC01175250">
    <property type="protein sequence ID" value="SVD81778.1"/>
    <property type="molecule type" value="Genomic_DNA"/>
</dbReference>